<dbReference type="PANTHER" id="PTHR31339:SF3">
    <property type="entry name" value="PECTIN LYASE-LIKE SUPERFAMILY PROTEIN"/>
    <property type="match status" value="1"/>
</dbReference>
<evidence type="ECO:0000313" key="7">
    <source>
        <dbReference type="Proteomes" id="UP000318437"/>
    </source>
</evidence>
<evidence type="ECO:0000313" key="6">
    <source>
        <dbReference type="EMBL" id="TWU30475.1"/>
    </source>
</evidence>
<dbReference type="GO" id="GO:0005975">
    <property type="term" value="P:carbohydrate metabolic process"/>
    <property type="evidence" value="ECO:0007669"/>
    <property type="project" value="InterPro"/>
</dbReference>
<dbReference type="Pfam" id="PF00295">
    <property type="entry name" value="Glyco_hydro_28"/>
    <property type="match status" value="1"/>
</dbReference>
<dbReference type="GO" id="GO:0004650">
    <property type="term" value="F:polygalacturonase activity"/>
    <property type="evidence" value="ECO:0007669"/>
    <property type="project" value="InterPro"/>
</dbReference>
<dbReference type="OrthoDB" id="9795222at2"/>
<evidence type="ECO:0000256" key="1">
    <source>
        <dbReference type="ARBA" id="ARBA00008834"/>
    </source>
</evidence>
<sequence>MLENKKSRRGGVPLSGTPPRRLTRKQASHFNRDALNLVDRIKHLVRSGKRLIAAVLNHQYAPYSTGLLALQAVRNSCSPLRIKTDRKNGGPVSNMLNENIAMKDVAGAITITCYYPKIPAIKQPKLVNKTTPEYGNITIRNLTATSTRDAGFILDLPESPIKDMLLMNVKITSDRAGLGIRHVEITPAKGEPVIVKDAEIDE</sequence>
<keyword evidence="3 4" id="KW-0326">Glycosidase</keyword>
<keyword evidence="2 4" id="KW-0378">Hydrolase</keyword>
<dbReference type="EMBL" id="SJPS01000001">
    <property type="protein sequence ID" value="TWU30475.1"/>
    <property type="molecule type" value="Genomic_DNA"/>
</dbReference>
<evidence type="ECO:0000256" key="2">
    <source>
        <dbReference type="ARBA" id="ARBA00022801"/>
    </source>
</evidence>
<comment type="caution">
    <text evidence="6">The sequence shown here is derived from an EMBL/GenBank/DDBJ whole genome shotgun (WGS) entry which is preliminary data.</text>
</comment>
<name>A0A5C6D2X3_9BACT</name>
<reference evidence="6 7" key="1">
    <citation type="submission" date="2019-02" db="EMBL/GenBank/DDBJ databases">
        <title>Deep-cultivation of Planctomycetes and their phenomic and genomic characterization uncovers novel biology.</title>
        <authorList>
            <person name="Wiegand S."/>
            <person name="Jogler M."/>
            <person name="Boedeker C."/>
            <person name="Pinto D."/>
            <person name="Vollmers J."/>
            <person name="Rivas-Marin E."/>
            <person name="Kohn T."/>
            <person name="Peeters S.H."/>
            <person name="Heuer A."/>
            <person name="Rast P."/>
            <person name="Oberbeckmann S."/>
            <person name="Bunk B."/>
            <person name="Jeske O."/>
            <person name="Meyerdierks A."/>
            <person name="Storesund J.E."/>
            <person name="Kallscheuer N."/>
            <person name="Luecker S."/>
            <person name="Lage O.M."/>
            <person name="Pohl T."/>
            <person name="Merkel B.J."/>
            <person name="Hornburger P."/>
            <person name="Mueller R.-W."/>
            <person name="Bruemmer F."/>
            <person name="Labrenz M."/>
            <person name="Spormann A.M."/>
            <person name="Op Den Camp H."/>
            <person name="Overmann J."/>
            <person name="Amann R."/>
            <person name="Jetten M.S.M."/>
            <person name="Mascher T."/>
            <person name="Medema M.H."/>
            <person name="Devos D.P."/>
            <person name="Kaster A.-K."/>
            <person name="Ovreas L."/>
            <person name="Rohde M."/>
            <person name="Galperin M.Y."/>
            <person name="Jogler C."/>
        </authorList>
    </citation>
    <scope>NUCLEOTIDE SEQUENCE [LARGE SCALE GENOMIC DNA]</scope>
    <source>
        <strain evidence="6 7">Pla144</strain>
    </source>
</reference>
<dbReference type="Gene3D" id="2.160.20.10">
    <property type="entry name" value="Single-stranded right-handed beta-helix, Pectin lyase-like"/>
    <property type="match status" value="1"/>
</dbReference>
<dbReference type="AlphaFoldDB" id="A0A5C6D2X3"/>
<protein>
    <submittedName>
        <fullName evidence="6">Glycosyl hydrolases family 28</fullName>
    </submittedName>
</protein>
<dbReference type="InterPro" id="IPR012334">
    <property type="entry name" value="Pectin_lyas_fold"/>
</dbReference>
<dbReference type="RefSeq" id="WP_146448769.1">
    <property type="nucleotide sequence ID" value="NZ_SJPS01000001.1"/>
</dbReference>
<evidence type="ECO:0000256" key="3">
    <source>
        <dbReference type="ARBA" id="ARBA00023295"/>
    </source>
</evidence>
<dbReference type="InterPro" id="IPR011050">
    <property type="entry name" value="Pectin_lyase_fold/virulence"/>
</dbReference>
<gene>
    <name evidence="6" type="ORF">Pla144_12620</name>
</gene>
<comment type="similarity">
    <text evidence="1 4">Belongs to the glycosyl hydrolase 28 family.</text>
</comment>
<dbReference type="InterPro" id="IPR051801">
    <property type="entry name" value="GH28_Enzymes"/>
</dbReference>
<dbReference type="SUPFAM" id="SSF51126">
    <property type="entry name" value="Pectin lyase-like"/>
    <property type="match status" value="1"/>
</dbReference>
<evidence type="ECO:0000256" key="4">
    <source>
        <dbReference type="RuleBase" id="RU361169"/>
    </source>
</evidence>
<dbReference type="InterPro" id="IPR000743">
    <property type="entry name" value="Glyco_hydro_28"/>
</dbReference>
<dbReference type="PANTHER" id="PTHR31339">
    <property type="entry name" value="PECTIN LYASE-RELATED"/>
    <property type="match status" value="1"/>
</dbReference>
<organism evidence="6 7">
    <name type="scientific">Bythopirellula polymerisocia</name>
    <dbReference type="NCBI Taxonomy" id="2528003"/>
    <lineage>
        <taxon>Bacteria</taxon>
        <taxon>Pseudomonadati</taxon>
        <taxon>Planctomycetota</taxon>
        <taxon>Planctomycetia</taxon>
        <taxon>Pirellulales</taxon>
        <taxon>Lacipirellulaceae</taxon>
        <taxon>Bythopirellula</taxon>
    </lineage>
</organism>
<proteinExistence type="inferred from homology"/>
<evidence type="ECO:0000256" key="5">
    <source>
        <dbReference type="SAM" id="MobiDB-lite"/>
    </source>
</evidence>
<feature type="region of interest" description="Disordered" evidence="5">
    <location>
        <begin position="1"/>
        <end position="28"/>
    </location>
</feature>
<accession>A0A5C6D2X3</accession>
<keyword evidence="7" id="KW-1185">Reference proteome</keyword>
<dbReference type="Proteomes" id="UP000318437">
    <property type="component" value="Unassembled WGS sequence"/>
</dbReference>